<dbReference type="SUPFAM" id="SSF53448">
    <property type="entry name" value="Nucleotide-diphospho-sugar transferases"/>
    <property type="match status" value="1"/>
</dbReference>
<proteinExistence type="predicted"/>
<dbReference type="AlphaFoldDB" id="A0A328WRX3"/>
<keyword evidence="2" id="KW-0808">Transferase</keyword>
<dbReference type="Gene3D" id="3.90.550.10">
    <property type="entry name" value="Spore Coat Polysaccharide Biosynthesis Protein SpsA, Chain A"/>
    <property type="match status" value="1"/>
</dbReference>
<name>A0A328WRX3_9FLAO</name>
<dbReference type="InterPro" id="IPR050834">
    <property type="entry name" value="Glycosyltransf_2"/>
</dbReference>
<accession>A0A328WRX3</accession>
<reference evidence="2 3" key="1">
    <citation type="submission" date="2018-06" db="EMBL/GenBank/DDBJ databases">
        <title>Genomic Encyclopedia of Type Strains, Phase III (KMG-III): the genomes of soil and plant-associated and newly described type strains.</title>
        <authorList>
            <person name="Whitman W."/>
        </authorList>
    </citation>
    <scope>NUCLEOTIDE SEQUENCE [LARGE SCALE GENOMIC DNA]</scope>
    <source>
        <strain evidence="2 3">CGMCC 1.12504</strain>
    </source>
</reference>
<evidence type="ECO:0000259" key="1">
    <source>
        <dbReference type="Pfam" id="PF00535"/>
    </source>
</evidence>
<feature type="domain" description="Glycosyltransferase 2-like" evidence="1">
    <location>
        <begin position="4"/>
        <end position="139"/>
    </location>
</feature>
<dbReference type="PANTHER" id="PTHR43685">
    <property type="entry name" value="GLYCOSYLTRANSFERASE"/>
    <property type="match status" value="1"/>
</dbReference>
<evidence type="ECO:0000313" key="2">
    <source>
        <dbReference type="EMBL" id="RAR46604.1"/>
    </source>
</evidence>
<dbReference type="PANTHER" id="PTHR43685:SF3">
    <property type="entry name" value="SLR2126 PROTEIN"/>
    <property type="match status" value="1"/>
</dbReference>
<organism evidence="2 3">
    <name type="scientific">Flavobacterium lacus</name>
    <dbReference type="NCBI Taxonomy" id="1353778"/>
    <lineage>
        <taxon>Bacteria</taxon>
        <taxon>Pseudomonadati</taxon>
        <taxon>Bacteroidota</taxon>
        <taxon>Flavobacteriia</taxon>
        <taxon>Flavobacteriales</taxon>
        <taxon>Flavobacteriaceae</taxon>
        <taxon>Flavobacterium</taxon>
    </lineage>
</organism>
<dbReference type="InterPro" id="IPR029044">
    <property type="entry name" value="Nucleotide-diphossugar_trans"/>
</dbReference>
<dbReference type="Pfam" id="PF00535">
    <property type="entry name" value="Glycos_transf_2"/>
    <property type="match status" value="1"/>
</dbReference>
<dbReference type="OrthoDB" id="1326385at2"/>
<dbReference type="GO" id="GO:0016740">
    <property type="term" value="F:transferase activity"/>
    <property type="evidence" value="ECO:0007669"/>
    <property type="project" value="UniProtKB-KW"/>
</dbReference>
<evidence type="ECO:0000313" key="3">
    <source>
        <dbReference type="Proteomes" id="UP000249518"/>
    </source>
</evidence>
<comment type="caution">
    <text evidence="2">The sequence shown here is derived from an EMBL/GenBank/DDBJ whole genome shotgun (WGS) entry which is preliminary data.</text>
</comment>
<sequence>MNISVIIPTLNRRDYVLDMLKDLSIQTLSVNEVIVSDQSVIFEKIENSYPYKFTHFQHKGKGPCCSRNDAVSFAKGEILIFLDDDARIDSNFVYEITKSIVEKKSKVCSGSICNIDGTVVNKEQLNSYWFFKLTLAPKKEIDSCYYTPAGCTAITKDLFCSIGKYDLFFDPNGAGEDRELAVRLVNSGHKIYFNPKAKLLHIGALSGGRRNINNVSLEFIKNVGYIIYKYYGNKKLIGFKLYLINQRIKKIIKLEMPFYNFQMIFKILKITKTRLYI</sequence>
<dbReference type="Proteomes" id="UP000249518">
    <property type="component" value="Unassembled WGS sequence"/>
</dbReference>
<keyword evidence="3" id="KW-1185">Reference proteome</keyword>
<gene>
    <name evidence="2" type="ORF">B0I10_1167</name>
</gene>
<dbReference type="RefSeq" id="WP_112087095.1">
    <property type="nucleotide sequence ID" value="NZ_QLSV01000016.1"/>
</dbReference>
<dbReference type="EMBL" id="QLSV01000016">
    <property type="protein sequence ID" value="RAR46604.1"/>
    <property type="molecule type" value="Genomic_DNA"/>
</dbReference>
<dbReference type="CDD" id="cd00761">
    <property type="entry name" value="Glyco_tranf_GTA_type"/>
    <property type="match status" value="1"/>
</dbReference>
<dbReference type="InterPro" id="IPR001173">
    <property type="entry name" value="Glyco_trans_2-like"/>
</dbReference>
<protein>
    <submittedName>
        <fullName evidence="2">GT2 family glycosyltransferase</fullName>
    </submittedName>
</protein>